<dbReference type="Proteomes" id="UP000218811">
    <property type="component" value="Unassembled WGS sequence"/>
</dbReference>
<organism evidence="3 4">
    <name type="scientific">Wolfiporia cocos (strain MD-104)</name>
    <name type="common">Brown rot fungus</name>
    <dbReference type="NCBI Taxonomy" id="742152"/>
    <lineage>
        <taxon>Eukaryota</taxon>
        <taxon>Fungi</taxon>
        <taxon>Dikarya</taxon>
        <taxon>Basidiomycota</taxon>
        <taxon>Agaricomycotina</taxon>
        <taxon>Agaricomycetes</taxon>
        <taxon>Polyporales</taxon>
        <taxon>Phaeolaceae</taxon>
        <taxon>Wolfiporia</taxon>
    </lineage>
</organism>
<reference evidence="3 4" key="1">
    <citation type="journal article" date="2012" name="Science">
        <title>The Paleozoic origin of enzymatic lignin decomposition reconstructed from 31 fungal genomes.</title>
        <authorList>
            <person name="Floudas D."/>
            <person name="Binder M."/>
            <person name="Riley R."/>
            <person name="Barry K."/>
            <person name="Blanchette R.A."/>
            <person name="Henrissat B."/>
            <person name="Martinez A.T."/>
            <person name="Otillar R."/>
            <person name="Spatafora J.W."/>
            <person name="Yadav J.S."/>
            <person name="Aerts A."/>
            <person name="Benoit I."/>
            <person name="Boyd A."/>
            <person name="Carlson A."/>
            <person name="Copeland A."/>
            <person name="Coutinho P.M."/>
            <person name="de Vries R.P."/>
            <person name="Ferreira P."/>
            <person name="Findley K."/>
            <person name="Foster B."/>
            <person name="Gaskell J."/>
            <person name="Glotzer D."/>
            <person name="Gorecki P."/>
            <person name="Heitman J."/>
            <person name="Hesse C."/>
            <person name="Hori C."/>
            <person name="Igarashi K."/>
            <person name="Jurgens J.A."/>
            <person name="Kallen N."/>
            <person name="Kersten P."/>
            <person name="Kohler A."/>
            <person name="Kuees U."/>
            <person name="Kumar T.K.A."/>
            <person name="Kuo A."/>
            <person name="LaButti K."/>
            <person name="Larrondo L.F."/>
            <person name="Lindquist E."/>
            <person name="Ling A."/>
            <person name="Lombard V."/>
            <person name="Lucas S."/>
            <person name="Lundell T."/>
            <person name="Martin R."/>
            <person name="McLaughlin D.J."/>
            <person name="Morgenstern I."/>
            <person name="Morin E."/>
            <person name="Murat C."/>
            <person name="Nagy L.G."/>
            <person name="Nolan M."/>
            <person name="Ohm R.A."/>
            <person name="Patyshakuliyeva A."/>
            <person name="Rokas A."/>
            <person name="Ruiz-Duenas F.J."/>
            <person name="Sabat G."/>
            <person name="Salamov A."/>
            <person name="Samejima M."/>
            <person name="Schmutz J."/>
            <person name="Slot J.C."/>
            <person name="St John F."/>
            <person name="Stenlid J."/>
            <person name="Sun H."/>
            <person name="Sun S."/>
            <person name="Syed K."/>
            <person name="Tsang A."/>
            <person name="Wiebenga A."/>
            <person name="Young D."/>
            <person name="Pisabarro A."/>
            <person name="Eastwood D.C."/>
            <person name="Martin F."/>
            <person name="Cullen D."/>
            <person name="Grigoriev I.V."/>
            <person name="Hibbett D.S."/>
        </authorList>
    </citation>
    <scope>NUCLEOTIDE SEQUENCE [LARGE SCALE GENOMIC DNA]</scope>
    <source>
        <strain evidence="3 4">MD-104</strain>
    </source>
</reference>
<evidence type="ECO:0000313" key="4">
    <source>
        <dbReference type="Proteomes" id="UP000218811"/>
    </source>
</evidence>
<sequence>MSLFHSNSTALQNVADDLTLPQFLIDNAARHPTRPERPRDVPCLVDDESSREVYFDEMSTRTDALARGMRETWGIGKDDIVAMYAPNHIDYPICLWATHRLGAIVAATSPALTAPELVYQLQIARPSLIIAHISNLSIALEAASTIGLPHTHVIVLDAQKAASPGSLKRESVDEVIERGRAASPIPEIMLRKGEAKKKIAVLCFSSGTTGKPKAVAVSHYNMICNILQTATFLRINENYCPDEEKRFQVGDKCCAVLPFYHIYGLIANLHFTLYAGMTVVVVQKFVHESLLQSIEKRRISHLFLVPPQVVLFCKHPATRNYDLSSVRFCMVAAAPLTAEVTTQMLELMPGIHLGQGYGLTETCAAVSLFPTTSRVGTMGSAGQLVSGTVAKVVKPDGTLAGPGEPGELWVQGGQIAMGYYKNEQATKESFIDGWFRTGDEVIIQNNGDIFITDRIKELIKVKGYQVAPAELEGHLLGHPHVADAGVVGIPDDFSGELPLAFIVLQQQIRKEVALRADVAEEVKRSIAEHVSSAKSHYKWLTGGIVFIDQIPKNASGKILRRMLREHAKTLPREKQPVRARL</sequence>
<feature type="domain" description="AMP-binding enzyme C-terminal" evidence="2">
    <location>
        <begin position="470"/>
        <end position="557"/>
    </location>
</feature>
<dbReference type="SUPFAM" id="SSF56801">
    <property type="entry name" value="Acetyl-CoA synthetase-like"/>
    <property type="match status" value="1"/>
</dbReference>
<dbReference type="GO" id="GO:0016405">
    <property type="term" value="F:CoA-ligase activity"/>
    <property type="evidence" value="ECO:0007669"/>
    <property type="project" value="TreeGrafter"/>
</dbReference>
<protein>
    <submittedName>
        <fullName evidence="3">Acetyl-CoA synthetase-like protein</fullName>
    </submittedName>
</protein>
<dbReference type="InterPro" id="IPR042099">
    <property type="entry name" value="ANL_N_sf"/>
</dbReference>
<dbReference type="Pfam" id="PF13193">
    <property type="entry name" value="AMP-binding_C"/>
    <property type="match status" value="1"/>
</dbReference>
<evidence type="ECO:0000313" key="3">
    <source>
        <dbReference type="EMBL" id="PCH35773.1"/>
    </source>
</evidence>
<evidence type="ECO:0000259" key="2">
    <source>
        <dbReference type="Pfam" id="PF13193"/>
    </source>
</evidence>
<dbReference type="InterPro" id="IPR020845">
    <property type="entry name" value="AMP-binding_CS"/>
</dbReference>
<dbReference type="InterPro" id="IPR045851">
    <property type="entry name" value="AMP-bd_C_sf"/>
</dbReference>
<dbReference type="InterPro" id="IPR000873">
    <property type="entry name" value="AMP-dep_synth/lig_dom"/>
</dbReference>
<evidence type="ECO:0000259" key="1">
    <source>
        <dbReference type="Pfam" id="PF00501"/>
    </source>
</evidence>
<dbReference type="PANTHER" id="PTHR24096:SF422">
    <property type="entry name" value="BCDNA.GH02901"/>
    <property type="match status" value="1"/>
</dbReference>
<accession>A0A2H3J7M3</accession>
<dbReference type="PANTHER" id="PTHR24096">
    <property type="entry name" value="LONG-CHAIN-FATTY-ACID--COA LIGASE"/>
    <property type="match status" value="1"/>
</dbReference>
<dbReference type="PROSITE" id="PS00455">
    <property type="entry name" value="AMP_BINDING"/>
    <property type="match status" value="1"/>
</dbReference>
<proteinExistence type="predicted"/>
<dbReference type="InterPro" id="IPR025110">
    <property type="entry name" value="AMP-bd_C"/>
</dbReference>
<gene>
    <name evidence="3" type="ORF">WOLCODRAFT_145952</name>
</gene>
<dbReference type="Gene3D" id="3.30.300.30">
    <property type="match status" value="1"/>
</dbReference>
<dbReference type="EMBL" id="KB467854">
    <property type="protein sequence ID" value="PCH35773.1"/>
    <property type="molecule type" value="Genomic_DNA"/>
</dbReference>
<keyword evidence="4" id="KW-1185">Reference proteome</keyword>
<dbReference type="OMA" id="PQFAVTM"/>
<dbReference type="OrthoDB" id="6509636at2759"/>
<dbReference type="Pfam" id="PF00501">
    <property type="entry name" value="AMP-binding"/>
    <property type="match status" value="1"/>
</dbReference>
<dbReference type="AlphaFoldDB" id="A0A2H3J7M3"/>
<dbReference type="CDD" id="cd05911">
    <property type="entry name" value="Firefly_Luc_like"/>
    <property type="match status" value="1"/>
</dbReference>
<dbReference type="Gene3D" id="3.40.50.12780">
    <property type="entry name" value="N-terminal domain of ligase-like"/>
    <property type="match status" value="1"/>
</dbReference>
<name>A0A2H3J7M3_WOLCO</name>
<feature type="domain" description="AMP-dependent synthetase/ligase" evidence="1">
    <location>
        <begin position="36"/>
        <end position="420"/>
    </location>
</feature>
<dbReference type="STRING" id="742152.A0A2H3J7M3"/>